<dbReference type="SUPFAM" id="SSF88723">
    <property type="entry name" value="PIN domain-like"/>
    <property type="match status" value="1"/>
</dbReference>
<keyword evidence="3" id="KW-1185">Reference proteome</keyword>
<evidence type="ECO:0000259" key="1">
    <source>
        <dbReference type="Pfam" id="PF01850"/>
    </source>
</evidence>
<dbReference type="Proteomes" id="UP000030428">
    <property type="component" value="Unassembled WGS sequence"/>
</dbReference>
<sequence>MNDKFFMDSNIPIYTFDSRFPNKQKKAHELVATALRTRKGIISFQVVQEFLNVATRKFETNLTQQEAEKYLNQVLAPLCEVFASMELYIQAVKVMDRWQYSFYDSLIIAAALEANCKILYSEDLQHGQIIETLTITNPFLESE</sequence>
<evidence type="ECO:0000313" key="2">
    <source>
        <dbReference type="EMBL" id="KHD10414.1"/>
    </source>
</evidence>
<dbReference type="CDD" id="cd18692">
    <property type="entry name" value="PIN_VapC-like"/>
    <property type="match status" value="1"/>
</dbReference>
<dbReference type="Pfam" id="PF01850">
    <property type="entry name" value="PIN"/>
    <property type="match status" value="1"/>
</dbReference>
<evidence type="ECO:0000313" key="3">
    <source>
        <dbReference type="Proteomes" id="UP000030428"/>
    </source>
</evidence>
<name>A0A0A6P8S4_9GAMM</name>
<dbReference type="InterPro" id="IPR002716">
    <property type="entry name" value="PIN_dom"/>
</dbReference>
<gene>
    <name evidence="2" type="ORF">PN36_02245</name>
</gene>
<feature type="domain" description="PIN" evidence="1">
    <location>
        <begin position="6"/>
        <end position="124"/>
    </location>
</feature>
<reference evidence="2 3" key="1">
    <citation type="journal article" date="2016" name="Front. Microbiol.">
        <title>Single-Cell (Meta-)Genomics of a Dimorphic Candidatus Thiomargarita nelsonii Reveals Genomic Plasticity.</title>
        <authorList>
            <person name="Flood B.E."/>
            <person name="Fliss P."/>
            <person name="Jones D.S."/>
            <person name="Dick G.J."/>
            <person name="Jain S."/>
            <person name="Kaster A.K."/>
            <person name="Winkel M."/>
            <person name="Mussmann M."/>
            <person name="Bailey J."/>
        </authorList>
    </citation>
    <scope>NUCLEOTIDE SEQUENCE [LARGE SCALE GENOMIC DNA]</scope>
    <source>
        <strain evidence="2">Hydrate Ridge</strain>
    </source>
</reference>
<comment type="caution">
    <text evidence="2">The sequence shown here is derived from an EMBL/GenBank/DDBJ whole genome shotgun (WGS) entry which is preliminary data.</text>
</comment>
<organism evidence="2 3">
    <name type="scientific">Candidatus Thiomargarita nelsonii</name>
    <dbReference type="NCBI Taxonomy" id="1003181"/>
    <lineage>
        <taxon>Bacteria</taxon>
        <taxon>Pseudomonadati</taxon>
        <taxon>Pseudomonadota</taxon>
        <taxon>Gammaproteobacteria</taxon>
        <taxon>Thiotrichales</taxon>
        <taxon>Thiotrichaceae</taxon>
        <taxon>Thiomargarita</taxon>
    </lineage>
</organism>
<dbReference type="InterPro" id="IPR029060">
    <property type="entry name" value="PIN-like_dom_sf"/>
</dbReference>
<protein>
    <submittedName>
        <fullName evidence="2">Twitching motility protein PilT</fullName>
    </submittedName>
</protein>
<accession>A0A0A6P8S4</accession>
<dbReference type="EMBL" id="JSZA02000005">
    <property type="protein sequence ID" value="KHD10414.1"/>
    <property type="molecule type" value="Genomic_DNA"/>
</dbReference>
<dbReference type="Gene3D" id="3.40.50.1010">
    <property type="entry name" value="5'-nuclease"/>
    <property type="match status" value="1"/>
</dbReference>
<proteinExistence type="predicted"/>
<dbReference type="AlphaFoldDB" id="A0A0A6P8S4"/>